<reference evidence="14 15" key="1">
    <citation type="submission" date="2018-12" db="EMBL/GenBank/DDBJ databases">
        <authorList>
            <consortium name="Pathogen Informatics"/>
        </authorList>
    </citation>
    <scope>NUCLEOTIDE SEQUENCE [LARGE SCALE GENOMIC DNA]</scope>
    <source>
        <strain evidence="14 15">NCTC12871</strain>
    </source>
</reference>
<dbReference type="KEGG" id="adp:NCTC12871_00883"/>
<evidence type="ECO:0000256" key="2">
    <source>
        <dbReference type="ARBA" id="ARBA00007379"/>
    </source>
</evidence>
<evidence type="ECO:0000313" key="15">
    <source>
        <dbReference type="Proteomes" id="UP000279799"/>
    </source>
</evidence>
<evidence type="ECO:0000256" key="10">
    <source>
        <dbReference type="PIRNR" id="PIRNR003097"/>
    </source>
</evidence>
<keyword evidence="8 10" id="KW-0472">Membrane</keyword>
<dbReference type="InterPro" id="IPR003838">
    <property type="entry name" value="ABC3_permease_C"/>
</dbReference>
<sequence>MSNLSLWGSQQAYAWRQTLNELWHEKCSSLLIIIVIAITFSLPSLSYVLWKNTQHLEQQFPIRGEMTLFLKKGTNEQVRNQLLDKLHMQPSVEKAFYLSPQMSLQSLKQQGLEEAVGWFTDSQLPSAIVVQLKQSQRDVNKIQMLSEQFAKLQGVEQVQFEKAFLQKISALSALFAKISTFCTVLMFISVVLIISNSIRAEVYSSKKQIEVMQILGATKGFIMRPFLYRGILFVVFGSFLGCLLSFFLLREFSQDVAAISALFHQKFQLINLTLTDIATFVLIGGLLGYFSANFSTLRYIKQLERDN</sequence>
<dbReference type="PANTHER" id="PTHR47755">
    <property type="entry name" value="CELL DIVISION PROTEIN FTSX"/>
    <property type="match status" value="1"/>
</dbReference>
<keyword evidence="6 11" id="KW-0812">Transmembrane</keyword>
<dbReference type="EMBL" id="LR134510">
    <property type="protein sequence ID" value="VEJ09430.1"/>
    <property type="molecule type" value="Genomic_DNA"/>
</dbReference>
<evidence type="ECO:0000259" key="12">
    <source>
        <dbReference type="Pfam" id="PF02687"/>
    </source>
</evidence>
<evidence type="ECO:0000313" key="14">
    <source>
        <dbReference type="EMBL" id="VEJ09430.1"/>
    </source>
</evidence>
<gene>
    <name evidence="14" type="primary">ftsX</name>
    <name evidence="14" type="ORF">NCTC12871_00883</name>
</gene>
<comment type="subcellular location">
    <subcellularLocation>
        <location evidence="10">Cell inner membrane</location>
    </subcellularLocation>
    <subcellularLocation>
        <location evidence="1">Cell membrane</location>
        <topology evidence="1">Multi-pass membrane protein</topology>
    </subcellularLocation>
</comment>
<accession>A0A448TTT9</accession>
<evidence type="ECO:0000256" key="8">
    <source>
        <dbReference type="ARBA" id="ARBA00023136"/>
    </source>
</evidence>
<dbReference type="PANTHER" id="PTHR47755:SF1">
    <property type="entry name" value="CELL DIVISION PROTEIN FTSX"/>
    <property type="match status" value="1"/>
</dbReference>
<feature type="transmembrane region" description="Helical" evidence="11">
    <location>
        <begin position="30"/>
        <end position="50"/>
    </location>
</feature>
<dbReference type="Gene3D" id="3.30.70.3040">
    <property type="match status" value="1"/>
</dbReference>
<keyword evidence="9 10" id="KW-0131">Cell cycle</keyword>
<keyword evidence="5 10" id="KW-0132">Cell division</keyword>
<keyword evidence="4 10" id="KW-1003">Cell membrane</keyword>
<feature type="transmembrane region" description="Helical" evidence="11">
    <location>
        <begin position="174"/>
        <end position="194"/>
    </location>
</feature>
<evidence type="ECO:0000256" key="6">
    <source>
        <dbReference type="ARBA" id="ARBA00022692"/>
    </source>
</evidence>
<dbReference type="GO" id="GO:0032153">
    <property type="term" value="C:cell division site"/>
    <property type="evidence" value="ECO:0007669"/>
    <property type="project" value="TreeGrafter"/>
</dbReference>
<organism evidence="14 15">
    <name type="scientific">Actinobacillus delphinicola</name>
    <dbReference type="NCBI Taxonomy" id="51161"/>
    <lineage>
        <taxon>Bacteria</taxon>
        <taxon>Pseudomonadati</taxon>
        <taxon>Pseudomonadota</taxon>
        <taxon>Gammaproteobacteria</taxon>
        <taxon>Pasteurellales</taxon>
        <taxon>Pasteurellaceae</taxon>
        <taxon>Actinobacillus</taxon>
    </lineage>
</organism>
<dbReference type="RefSeq" id="WP_126599356.1">
    <property type="nucleotide sequence ID" value="NZ_LR134510.1"/>
</dbReference>
<evidence type="ECO:0000256" key="7">
    <source>
        <dbReference type="ARBA" id="ARBA00022989"/>
    </source>
</evidence>
<evidence type="ECO:0000256" key="5">
    <source>
        <dbReference type="ARBA" id="ARBA00022618"/>
    </source>
</evidence>
<dbReference type="PIRSF" id="PIRSF003097">
    <property type="entry name" value="FtsX"/>
    <property type="match status" value="1"/>
</dbReference>
<evidence type="ECO:0000256" key="11">
    <source>
        <dbReference type="SAM" id="Phobius"/>
    </source>
</evidence>
<proteinExistence type="inferred from homology"/>
<feature type="domain" description="ABC3 transporter permease C-terminal" evidence="12">
    <location>
        <begin position="183"/>
        <end position="301"/>
    </location>
</feature>
<keyword evidence="10" id="KW-0997">Cell inner membrane</keyword>
<dbReference type="Proteomes" id="UP000279799">
    <property type="component" value="Chromosome"/>
</dbReference>
<feature type="domain" description="FtsX extracellular" evidence="13">
    <location>
        <begin position="65"/>
        <end position="158"/>
    </location>
</feature>
<protein>
    <recommendedName>
        <fullName evidence="3 10">Cell division protein FtsX</fullName>
    </recommendedName>
</protein>
<keyword evidence="15" id="KW-1185">Reference proteome</keyword>
<keyword evidence="7 11" id="KW-1133">Transmembrane helix</keyword>
<evidence type="ECO:0000259" key="13">
    <source>
        <dbReference type="Pfam" id="PF18075"/>
    </source>
</evidence>
<dbReference type="Pfam" id="PF02687">
    <property type="entry name" value="FtsX"/>
    <property type="match status" value="1"/>
</dbReference>
<dbReference type="Pfam" id="PF18075">
    <property type="entry name" value="FtsX_ECD"/>
    <property type="match status" value="1"/>
</dbReference>
<comment type="similarity">
    <text evidence="2 10">Belongs to the ABC-4 integral membrane protein family. FtsX subfamily.</text>
</comment>
<dbReference type="InterPro" id="IPR004513">
    <property type="entry name" value="FtsX"/>
</dbReference>
<dbReference type="GO" id="GO:0051301">
    <property type="term" value="P:cell division"/>
    <property type="evidence" value="ECO:0007669"/>
    <property type="project" value="UniProtKB-KW"/>
</dbReference>
<evidence type="ECO:0000256" key="1">
    <source>
        <dbReference type="ARBA" id="ARBA00004651"/>
    </source>
</evidence>
<feature type="transmembrane region" description="Helical" evidence="11">
    <location>
        <begin position="269"/>
        <end position="290"/>
    </location>
</feature>
<evidence type="ECO:0000256" key="4">
    <source>
        <dbReference type="ARBA" id="ARBA00022475"/>
    </source>
</evidence>
<feature type="transmembrane region" description="Helical" evidence="11">
    <location>
        <begin position="226"/>
        <end position="249"/>
    </location>
</feature>
<evidence type="ECO:0000256" key="9">
    <source>
        <dbReference type="ARBA" id="ARBA00023306"/>
    </source>
</evidence>
<dbReference type="GO" id="GO:0005886">
    <property type="term" value="C:plasma membrane"/>
    <property type="evidence" value="ECO:0007669"/>
    <property type="project" value="UniProtKB-SubCell"/>
</dbReference>
<evidence type="ECO:0000256" key="3">
    <source>
        <dbReference type="ARBA" id="ARBA00021907"/>
    </source>
</evidence>
<comment type="function">
    <text evidence="10">Part of the ABC transporter FtsEX involved in cellular division.</text>
</comment>
<dbReference type="InterPro" id="IPR040690">
    <property type="entry name" value="FtsX_ECD"/>
</dbReference>
<dbReference type="AlphaFoldDB" id="A0A448TTT9"/>
<name>A0A448TTT9_9PAST</name>
<dbReference type="OrthoDB" id="9813411at2"/>